<dbReference type="PANTHER" id="PTHR31894">
    <property type="entry name" value="UPF0461 PROTEIN C5ORF24"/>
    <property type="match status" value="1"/>
</dbReference>
<dbReference type="Proteomes" id="UP000192578">
    <property type="component" value="Unassembled WGS sequence"/>
</dbReference>
<dbReference type="AlphaFoldDB" id="A0A1W0XFL6"/>
<sequence>MQDGTTGLAPTDSEADSDSSEAFSDNRSKQAMMASSSFPLTSHGFDHFPRGMSSTGHVPADEKMNLISEFVKRPRGRPKGTTAAAGYRVSAGRPVGAHRDSQDQVAQTLSTPEPLPHAASISGAVRQRRKSVQCASKRGRPKGSTKANGYKVSPGRPKGTTRQNGYKASPGRPSTKNSTGHPEARADVGYRDTGGPSQAPYHLFEKGRARHPTAGELLHRIRSFFLLVNLPELRVIVPSPLCSIQSHFFRPRRVKVIFAVTFHLEIIEKIWRPVVQKKFRSLISH</sequence>
<dbReference type="Pfam" id="PF17724">
    <property type="entry name" value="DUF5568"/>
    <property type="match status" value="1"/>
</dbReference>
<reference evidence="4" key="1">
    <citation type="submission" date="2017-01" db="EMBL/GenBank/DDBJ databases">
        <title>Comparative genomics of anhydrobiosis in the tardigrade Hypsibius dujardini.</title>
        <authorList>
            <person name="Yoshida Y."/>
            <person name="Koutsovoulos G."/>
            <person name="Laetsch D."/>
            <person name="Stevens L."/>
            <person name="Kumar S."/>
            <person name="Horikawa D."/>
            <person name="Ishino K."/>
            <person name="Komine S."/>
            <person name="Tomita M."/>
            <person name="Blaxter M."/>
            <person name="Arakawa K."/>
        </authorList>
    </citation>
    <scope>NUCLEOTIDE SEQUENCE [LARGE SCALE GENOMIC DNA]</scope>
    <source>
        <strain evidence="4">Z151</strain>
    </source>
</reference>
<evidence type="ECO:0000313" key="3">
    <source>
        <dbReference type="EMBL" id="OQV26263.1"/>
    </source>
</evidence>
<feature type="region of interest" description="Disordered" evidence="2">
    <location>
        <begin position="1"/>
        <end position="59"/>
    </location>
</feature>
<gene>
    <name evidence="3" type="ORF">BV898_00381</name>
</gene>
<evidence type="ECO:0000313" key="4">
    <source>
        <dbReference type="Proteomes" id="UP000192578"/>
    </source>
</evidence>
<evidence type="ECO:0000256" key="2">
    <source>
        <dbReference type="SAM" id="MobiDB-lite"/>
    </source>
</evidence>
<feature type="region of interest" description="Disordered" evidence="2">
    <location>
        <begin position="72"/>
        <end position="194"/>
    </location>
</feature>
<feature type="compositionally biased region" description="Basic residues" evidence="2">
    <location>
        <begin position="126"/>
        <end position="143"/>
    </location>
</feature>
<protein>
    <submittedName>
        <fullName evidence="3">Uncharacterized protein</fullName>
    </submittedName>
</protein>
<dbReference type="InterPro" id="IPR040419">
    <property type="entry name" value="DUF5568"/>
</dbReference>
<dbReference type="EMBL" id="MTYJ01000001">
    <property type="protein sequence ID" value="OQV26263.1"/>
    <property type="molecule type" value="Genomic_DNA"/>
</dbReference>
<feature type="compositionally biased region" description="Polar residues" evidence="2">
    <location>
        <begin position="160"/>
        <end position="180"/>
    </location>
</feature>
<name>A0A1W0XFL6_HYPEX</name>
<evidence type="ECO:0000256" key="1">
    <source>
        <dbReference type="ARBA" id="ARBA00010106"/>
    </source>
</evidence>
<dbReference type="PANTHER" id="PTHR31894:SF0">
    <property type="entry name" value="UPF0461 PROTEIN C5ORF24"/>
    <property type="match status" value="1"/>
</dbReference>
<organism evidence="3 4">
    <name type="scientific">Hypsibius exemplaris</name>
    <name type="common">Freshwater tardigrade</name>
    <dbReference type="NCBI Taxonomy" id="2072580"/>
    <lineage>
        <taxon>Eukaryota</taxon>
        <taxon>Metazoa</taxon>
        <taxon>Ecdysozoa</taxon>
        <taxon>Tardigrada</taxon>
        <taxon>Eutardigrada</taxon>
        <taxon>Parachela</taxon>
        <taxon>Hypsibioidea</taxon>
        <taxon>Hypsibiidae</taxon>
        <taxon>Hypsibius</taxon>
    </lineage>
</organism>
<comment type="caution">
    <text evidence="3">The sequence shown here is derived from an EMBL/GenBank/DDBJ whole genome shotgun (WGS) entry which is preliminary data.</text>
</comment>
<comment type="similarity">
    <text evidence="1">Belongs to the UPF0461 family.</text>
</comment>
<accession>A0A1W0XFL6</accession>
<proteinExistence type="inferred from homology"/>
<keyword evidence="4" id="KW-1185">Reference proteome</keyword>
<dbReference type="OrthoDB" id="10072110at2759"/>